<comment type="caution">
    <text evidence="3">The sequence shown here is derived from an EMBL/GenBank/DDBJ whole genome shotgun (WGS) entry which is preliminary data.</text>
</comment>
<evidence type="ECO:0000256" key="1">
    <source>
        <dbReference type="ARBA" id="ARBA00022801"/>
    </source>
</evidence>
<dbReference type="SUPFAM" id="SSF81606">
    <property type="entry name" value="PP2C-like"/>
    <property type="match status" value="1"/>
</dbReference>
<keyword evidence="1 3" id="KW-0378">Hydrolase</keyword>
<accession>A0ABV1WA03</accession>
<feature type="non-terminal residue" evidence="3">
    <location>
        <position position="1"/>
    </location>
</feature>
<dbReference type="InterPro" id="IPR052016">
    <property type="entry name" value="Bact_Sigma-Reg"/>
</dbReference>
<dbReference type="Gene3D" id="3.60.40.10">
    <property type="entry name" value="PPM-type phosphatase domain"/>
    <property type="match status" value="1"/>
</dbReference>
<gene>
    <name evidence="3" type="ORF">ABT317_29745</name>
</gene>
<protein>
    <submittedName>
        <fullName evidence="3">PP2C family protein-serine/threonine phosphatase</fullName>
        <ecNumber evidence="3">3.1.3.16</ecNumber>
    </submittedName>
</protein>
<dbReference type="EC" id="3.1.3.16" evidence="3"/>
<dbReference type="GO" id="GO:0004722">
    <property type="term" value="F:protein serine/threonine phosphatase activity"/>
    <property type="evidence" value="ECO:0007669"/>
    <property type="project" value="UniProtKB-EC"/>
</dbReference>
<dbReference type="PANTHER" id="PTHR43156:SF2">
    <property type="entry name" value="STAGE II SPORULATION PROTEIN E"/>
    <property type="match status" value="1"/>
</dbReference>
<dbReference type="PANTHER" id="PTHR43156">
    <property type="entry name" value="STAGE II SPORULATION PROTEIN E-RELATED"/>
    <property type="match status" value="1"/>
</dbReference>
<sequence>TLMGQVRTAVHATAGAPPGEVLARTNRLLTDLDAGLFTSCLYAALDLARHRACLATAGHPPPILRHPDGRTEVLHPPPGLLLGIDPDADYPTTEIPLPPGAVLTLYTDGLVEEPGSDIEDSINTLADRLARTRDQTMDALADSLIDHAQRSAPCSDDIALLLIHHRHTVG</sequence>
<reference evidence="3 4" key="1">
    <citation type="submission" date="2024-06" db="EMBL/GenBank/DDBJ databases">
        <title>The Natural Products Discovery Center: Release of the First 8490 Sequenced Strains for Exploring Actinobacteria Biosynthetic Diversity.</title>
        <authorList>
            <person name="Kalkreuter E."/>
            <person name="Kautsar S.A."/>
            <person name="Yang D."/>
            <person name="Bader C.D."/>
            <person name="Teijaro C.N."/>
            <person name="Fluegel L."/>
            <person name="Davis C.M."/>
            <person name="Simpson J.R."/>
            <person name="Lauterbach L."/>
            <person name="Steele A.D."/>
            <person name="Gui C."/>
            <person name="Meng S."/>
            <person name="Li G."/>
            <person name="Viehrig K."/>
            <person name="Ye F."/>
            <person name="Su P."/>
            <person name="Kiefer A.F."/>
            <person name="Nichols A."/>
            <person name="Cepeda A.J."/>
            <person name="Yan W."/>
            <person name="Fan B."/>
            <person name="Jiang Y."/>
            <person name="Adhikari A."/>
            <person name="Zheng C.-J."/>
            <person name="Schuster L."/>
            <person name="Cowan T.M."/>
            <person name="Smanski M.J."/>
            <person name="Chevrette M.G."/>
            <person name="De Carvalho L.P.S."/>
            <person name="Shen B."/>
        </authorList>
    </citation>
    <scope>NUCLEOTIDE SEQUENCE [LARGE SCALE GENOMIC DNA]</scope>
    <source>
        <strain evidence="3 4">NPDC000634</strain>
    </source>
</reference>
<dbReference type="Pfam" id="PF07228">
    <property type="entry name" value="SpoIIE"/>
    <property type="match status" value="1"/>
</dbReference>
<proteinExistence type="predicted"/>
<evidence type="ECO:0000259" key="2">
    <source>
        <dbReference type="SMART" id="SM00331"/>
    </source>
</evidence>
<dbReference type="Proteomes" id="UP001458415">
    <property type="component" value="Unassembled WGS sequence"/>
</dbReference>
<dbReference type="InterPro" id="IPR036457">
    <property type="entry name" value="PPM-type-like_dom_sf"/>
</dbReference>
<evidence type="ECO:0000313" key="3">
    <source>
        <dbReference type="EMBL" id="MER6981044.1"/>
    </source>
</evidence>
<feature type="domain" description="PPM-type phosphatase" evidence="2">
    <location>
        <begin position="3"/>
        <end position="165"/>
    </location>
</feature>
<keyword evidence="4" id="KW-1185">Reference proteome</keyword>
<dbReference type="InterPro" id="IPR001932">
    <property type="entry name" value="PPM-type_phosphatase-like_dom"/>
</dbReference>
<organism evidence="3 4">
    <name type="scientific">Streptomyces carpinensis</name>
    <dbReference type="NCBI Taxonomy" id="66369"/>
    <lineage>
        <taxon>Bacteria</taxon>
        <taxon>Bacillati</taxon>
        <taxon>Actinomycetota</taxon>
        <taxon>Actinomycetes</taxon>
        <taxon>Kitasatosporales</taxon>
        <taxon>Streptomycetaceae</taxon>
        <taxon>Streptomyces</taxon>
    </lineage>
</organism>
<name>A0ABV1WA03_9ACTN</name>
<dbReference type="EMBL" id="JBEPCU010000678">
    <property type="protein sequence ID" value="MER6981044.1"/>
    <property type="molecule type" value="Genomic_DNA"/>
</dbReference>
<evidence type="ECO:0000313" key="4">
    <source>
        <dbReference type="Proteomes" id="UP001458415"/>
    </source>
</evidence>
<dbReference type="SMART" id="SM00331">
    <property type="entry name" value="PP2C_SIG"/>
    <property type="match status" value="1"/>
</dbReference>